<name>A0A191YNN9_9PSED</name>
<dbReference type="AlphaFoldDB" id="A0A191YNN9"/>
<evidence type="ECO:0000313" key="1">
    <source>
        <dbReference type="EMBL" id="ANJ54505.1"/>
    </source>
</evidence>
<dbReference type="STRING" id="1853130.PMA3_04735"/>
<keyword evidence="2" id="KW-1185">Reference proteome</keyword>
<organism evidence="1 2">
    <name type="scientific">Pseudomonas silesiensis</name>
    <dbReference type="NCBI Taxonomy" id="1853130"/>
    <lineage>
        <taxon>Bacteria</taxon>
        <taxon>Pseudomonadati</taxon>
        <taxon>Pseudomonadota</taxon>
        <taxon>Gammaproteobacteria</taxon>
        <taxon>Pseudomonadales</taxon>
        <taxon>Pseudomonadaceae</taxon>
        <taxon>Pseudomonas</taxon>
    </lineage>
</organism>
<dbReference type="OrthoDB" id="6837380at2"/>
<accession>A0A191YNN9</accession>
<evidence type="ECO:0000313" key="2">
    <source>
        <dbReference type="Proteomes" id="UP000078354"/>
    </source>
</evidence>
<dbReference type="EMBL" id="CP014870">
    <property type="protein sequence ID" value="ANJ54505.1"/>
    <property type="molecule type" value="Genomic_DNA"/>
</dbReference>
<dbReference type="Proteomes" id="UP000078354">
    <property type="component" value="Chromosome"/>
</dbReference>
<dbReference type="KEGG" id="psil:PMA3_04735"/>
<protein>
    <submittedName>
        <fullName evidence="1">Uncharacterized protein</fullName>
    </submittedName>
</protein>
<sequence length="208" mass="23412">MTQHTINALLHFPPDFELPEDCEISIRIQNITNRDAPRLHSKWGSNTLPSKRPINFSVIVDSDLVNIGSRFSIDVKIAHQGTALLLDLEQDFWWAGGDHDTDIHLSPVGYIAVEKFWMPRIGYPEDSKLFVKLTTDDNREVVVSESVSLTKQITPFYLRYDPSVIKPGQLYALTGSFETYSQRQLSLGIKPAKLVLMPETVQAPAFGG</sequence>
<reference evidence="1 2" key="1">
    <citation type="journal article" date="2018" name="Syst. Appl. Microbiol.">
        <title>Pseudomonas silesiensis sp. nov. strain A3T isolated from a biological pesticide sewage treatment plant and analysis of the complete genome sequence.</title>
        <authorList>
            <person name="Kaminski M.A."/>
            <person name="Furmanczyk E.M."/>
            <person name="Sobczak A."/>
            <person name="Dziembowski A."/>
            <person name="Lipinski L."/>
        </authorList>
    </citation>
    <scope>NUCLEOTIDE SEQUENCE [LARGE SCALE GENOMIC DNA]</scope>
    <source>
        <strain evidence="1 2">A3</strain>
    </source>
</reference>
<gene>
    <name evidence="1" type="ORF">PMA3_04735</name>
</gene>
<proteinExistence type="predicted"/>